<evidence type="ECO:0000313" key="2">
    <source>
        <dbReference type="EMBL" id="KON89723.1"/>
    </source>
</evidence>
<dbReference type="Proteomes" id="UP000037109">
    <property type="component" value="Unassembled WGS sequence"/>
</dbReference>
<organism evidence="2 3">
    <name type="scientific">Sporosarcina globispora</name>
    <name type="common">Bacillus globisporus</name>
    <dbReference type="NCBI Taxonomy" id="1459"/>
    <lineage>
        <taxon>Bacteria</taxon>
        <taxon>Bacillati</taxon>
        <taxon>Bacillota</taxon>
        <taxon>Bacilli</taxon>
        <taxon>Bacillales</taxon>
        <taxon>Caryophanaceae</taxon>
        <taxon>Sporosarcina</taxon>
    </lineage>
</organism>
<name>A0A0M0GIX8_SPOGL</name>
<feature type="compositionally biased region" description="Basic and acidic residues" evidence="1">
    <location>
        <begin position="32"/>
        <end position="47"/>
    </location>
</feature>
<dbReference type="OrthoDB" id="2942983at2"/>
<accession>A0A0M0GIX8</accession>
<dbReference type="RefSeq" id="WP_053437087.1">
    <property type="nucleotide sequence ID" value="NZ_LGUF01000007.1"/>
</dbReference>
<comment type="caution">
    <text evidence="2">The sequence shown here is derived from an EMBL/GenBank/DDBJ whole genome shotgun (WGS) entry which is preliminary data.</text>
</comment>
<reference evidence="3" key="1">
    <citation type="submission" date="2015-07" db="EMBL/GenBank/DDBJ databases">
        <title>Fjat-10036 dsm4.</title>
        <authorList>
            <person name="Liu B."/>
            <person name="Wang J."/>
            <person name="Zhu Y."/>
            <person name="Liu G."/>
            <person name="Chen Q."/>
            <person name="Chen Z."/>
            <person name="Lan J."/>
            <person name="Che J."/>
            <person name="Ge C."/>
            <person name="Shi H."/>
            <person name="Pan Z."/>
            <person name="Liu X."/>
        </authorList>
    </citation>
    <scope>NUCLEOTIDE SEQUENCE [LARGE SCALE GENOMIC DNA]</scope>
    <source>
        <strain evidence="3">DSM 4</strain>
    </source>
</reference>
<dbReference type="EMBL" id="LGUF01000007">
    <property type="protein sequence ID" value="KON89723.1"/>
    <property type="molecule type" value="Genomic_DNA"/>
</dbReference>
<dbReference type="PATRIC" id="fig|1459.3.peg.5463"/>
<dbReference type="Gene3D" id="3.30.1490.480">
    <property type="entry name" value="Endolytic murein transglycosylase"/>
    <property type="match status" value="1"/>
</dbReference>
<keyword evidence="3" id="KW-1185">Reference proteome</keyword>
<sequence>MTPNSLRSFAAGLLVAAILTGSVYLFGPSEAKSTEKPSDKTEKAEKLSDKEMIELLASKGYVINTEDEWSKQLAAAAESSKKKEEKAEEKTEDKTGEKVVYRTIITVSMGMTSIDVGNALERANIIESGVQFYKDVEKRGLENDLRPGTFEIESGMTTDEIISVIFK</sequence>
<dbReference type="AlphaFoldDB" id="A0A0M0GIX8"/>
<protein>
    <recommendedName>
        <fullName evidence="4">Aminodeoxychorismate lyase</fullName>
    </recommendedName>
</protein>
<evidence type="ECO:0000313" key="3">
    <source>
        <dbReference type="Proteomes" id="UP000037109"/>
    </source>
</evidence>
<gene>
    <name evidence="2" type="ORF">AF332_24875</name>
</gene>
<proteinExistence type="predicted"/>
<evidence type="ECO:0000256" key="1">
    <source>
        <dbReference type="SAM" id="MobiDB-lite"/>
    </source>
</evidence>
<dbReference type="STRING" id="1459.AF332_24875"/>
<evidence type="ECO:0008006" key="4">
    <source>
        <dbReference type="Google" id="ProtNLM"/>
    </source>
</evidence>
<feature type="region of interest" description="Disordered" evidence="1">
    <location>
        <begin position="28"/>
        <end position="47"/>
    </location>
</feature>